<organism evidence="1 2">
    <name type="scientific">Methylobacterium iners</name>
    <dbReference type="NCBI Taxonomy" id="418707"/>
    <lineage>
        <taxon>Bacteria</taxon>
        <taxon>Pseudomonadati</taxon>
        <taxon>Pseudomonadota</taxon>
        <taxon>Alphaproteobacteria</taxon>
        <taxon>Hyphomicrobiales</taxon>
        <taxon>Methylobacteriaceae</taxon>
        <taxon>Methylobacterium</taxon>
    </lineage>
</organism>
<accession>A0ABQ4S276</accession>
<keyword evidence="2" id="KW-1185">Reference proteome</keyword>
<dbReference type="EMBL" id="BPQP01000047">
    <property type="protein sequence ID" value="GJD95805.1"/>
    <property type="molecule type" value="Genomic_DNA"/>
</dbReference>
<protein>
    <submittedName>
        <fullName evidence="1">Uncharacterized protein</fullName>
    </submittedName>
</protein>
<evidence type="ECO:0000313" key="2">
    <source>
        <dbReference type="Proteomes" id="UP001055125"/>
    </source>
</evidence>
<comment type="caution">
    <text evidence="1">The sequence shown here is derived from an EMBL/GenBank/DDBJ whole genome shotgun (WGS) entry which is preliminary data.</text>
</comment>
<evidence type="ECO:0000313" key="1">
    <source>
        <dbReference type="EMBL" id="GJD95805.1"/>
    </source>
</evidence>
<reference evidence="1" key="2">
    <citation type="submission" date="2021-08" db="EMBL/GenBank/DDBJ databases">
        <authorList>
            <person name="Tani A."/>
            <person name="Ola A."/>
            <person name="Ogura Y."/>
            <person name="Katsura K."/>
            <person name="Hayashi T."/>
        </authorList>
    </citation>
    <scope>NUCLEOTIDE SEQUENCE</scope>
    <source>
        <strain evidence="1">DSM 19015</strain>
    </source>
</reference>
<name>A0ABQ4S276_9HYPH</name>
<dbReference type="Proteomes" id="UP001055125">
    <property type="component" value="Unassembled WGS sequence"/>
</dbReference>
<gene>
    <name evidence="1" type="ORF">OCOJLMKI_3020</name>
</gene>
<reference evidence="1" key="1">
    <citation type="journal article" date="2021" name="Front. Microbiol.">
        <title>Comprehensive Comparative Genomics and Phenotyping of Methylobacterium Species.</title>
        <authorList>
            <person name="Alessa O."/>
            <person name="Ogura Y."/>
            <person name="Fujitani Y."/>
            <person name="Takami H."/>
            <person name="Hayashi T."/>
            <person name="Sahin N."/>
            <person name="Tani A."/>
        </authorList>
    </citation>
    <scope>NUCLEOTIDE SEQUENCE</scope>
    <source>
        <strain evidence="1">DSM 19015</strain>
    </source>
</reference>
<proteinExistence type="predicted"/>
<sequence>MRMKIKRAGRRAPVVLARGPGSSRKAAQTRAALADAEVLSEPLPGPMLVLLSRLHRSEQLQSDEDERG</sequence>